<keyword evidence="2" id="KW-0732">Signal</keyword>
<keyword evidence="1" id="KW-0812">Transmembrane</keyword>
<accession>A0ABS7JPB2</accession>
<name>A0ABS7JPB2_9HELI</name>
<feature type="transmembrane region" description="Helical" evidence="1">
    <location>
        <begin position="641"/>
        <end position="666"/>
    </location>
</feature>
<comment type="caution">
    <text evidence="3">The sequence shown here is derived from an EMBL/GenBank/DDBJ whole genome shotgun (WGS) entry which is preliminary data.</text>
</comment>
<dbReference type="EMBL" id="JAIGYQ010000010">
    <property type="protein sequence ID" value="MBX7491210.1"/>
    <property type="molecule type" value="Genomic_DNA"/>
</dbReference>
<dbReference type="RefSeq" id="WP_221532551.1">
    <property type="nucleotide sequence ID" value="NZ_JAIGYP010000010.1"/>
</dbReference>
<keyword evidence="1" id="KW-0472">Membrane</keyword>
<gene>
    <name evidence="3" type="ORF">K4G57_07025</name>
</gene>
<evidence type="ECO:0000256" key="2">
    <source>
        <dbReference type="SAM" id="SignalP"/>
    </source>
</evidence>
<keyword evidence="1" id="KW-1133">Transmembrane helix</keyword>
<evidence type="ECO:0000313" key="3">
    <source>
        <dbReference type="EMBL" id="MBX7491210.1"/>
    </source>
</evidence>
<evidence type="ECO:0000313" key="4">
    <source>
        <dbReference type="Proteomes" id="UP000700059"/>
    </source>
</evidence>
<protein>
    <submittedName>
        <fullName evidence="3">Uncharacterized protein</fullName>
    </submittedName>
</protein>
<feature type="transmembrane region" description="Helical" evidence="1">
    <location>
        <begin position="687"/>
        <end position="715"/>
    </location>
</feature>
<evidence type="ECO:0000256" key="1">
    <source>
        <dbReference type="SAM" id="Phobius"/>
    </source>
</evidence>
<feature type="signal peptide" evidence="2">
    <location>
        <begin position="1"/>
        <end position="22"/>
    </location>
</feature>
<feature type="chain" id="PRO_5047330953" evidence="2">
    <location>
        <begin position="23"/>
        <end position="802"/>
    </location>
</feature>
<proteinExistence type="predicted"/>
<keyword evidence="4" id="KW-1185">Reference proteome</keyword>
<sequence length="802" mass="90250">MKKILTLILLSLNLLLANTQQSTQGSYSATTQAELAKIFPRDDAIVENEACSWKCRDTNAGYYTQISGFDFKNGITYCRVYEQTNLDEALIYNANKQNMQCTKDIYKSLDYSKINNIISLANSKQKLSSQIKYEPKENEITLSQFLSSLVTLNPNIIDREKTNQLGQLTLKDNMKLTTTKTILEEAELKLSGLIGNGTESQTNFIRRLAGKTWQSITDLSLDGFYDNDNNLFEDKYQETSAVDGFNKNNMAYFSDLFMNMEKVYQHLQILLFVVVGGFYISSIGANKLQIYLENRGESASNQPYLHKFYIPLIMVGTFFMPIPEANGTAHSTMVQNTIRYFTTESTKIADMASAIGGKTYMDKIYKSIGGINESGIRALAQDISVANYKATQAEIIYKNTCSRRYEKPKSTSETIGYLKLTDKQKEELLEASKQDRQNIAGSEYDITLEACIYLEQEINGAKKLIKQKEQFLIDIQKYFQNNKLQNTINSMDAYFAIRENQLGWINSLITPSSAILAEMITFADASISKTDMETATKKNIENNKRAIENKDLEITDNEIPNGITGFIAGRAVWLLMPGASTLKDLIYNSLESIQEGLSTINKTSHIAFLSSSIINKILDIAKAPLSYYFTSVLIENATQKIPLLVCATASIVAFVSYLVSLCKYFYISPFVVCFSMATKRMNKIVDFLVSGISIFFKPILIVLFIYLALFVHTLISEIFVFISIEQFTAIDTNFYNFLINFTANAIVGMLKIFGILASSYIMWKLIVSGPSWALNLVGIDGKQDDMISQGIEANLARRAFVV</sequence>
<feature type="transmembrane region" description="Helical" evidence="1">
    <location>
        <begin position="735"/>
        <end position="756"/>
    </location>
</feature>
<dbReference type="Proteomes" id="UP000700059">
    <property type="component" value="Unassembled WGS sequence"/>
</dbReference>
<organism evidence="3 4">
    <name type="scientific">Helicobacter turcicus</name>
    <dbReference type="NCBI Taxonomy" id="2867412"/>
    <lineage>
        <taxon>Bacteria</taxon>
        <taxon>Pseudomonadati</taxon>
        <taxon>Campylobacterota</taxon>
        <taxon>Epsilonproteobacteria</taxon>
        <taxon>Campylobacterales</taxon>
        <taxon>Helicobacteraceae</taxon>
        <taxon>Helicobacter</taxon>
    </lineage>
</organism>
<reference evidence="3 4" key="1">
    <citation type="submission" date="2021-08" db="EMBL/GenBank/DDBJ databases">
        <title>Helicobacter spp. isolated from feces of Anatolian Ground Squirrel (Spermophilus xanthoprymnus) in Turkey.</title>
        <authorList>
            <person name="Aydin F."/>
            <person name="Abay S."/>
            <person name="Kayman T."/>
            <person name="Karakaya E."/>
            <person name="Saticioglu I.B."/>
        </authorList>
    </citation>
    <scope>NUCLEOTIDE SEQUENCE [LARGE SCALE GENOMIC DNA]</scope>
    <source>
        <strain evidence="3 4">Faydin-H70</strain>
    </source>
</reference>